<evidence type="ECO:0000313" key="2">
    <source>
        <dbReference type="Proteomes" id="UP001469553"/>
    </source>
</evidence>
<accession>A0ABV0XUS3</accession>
<evidence type="ECO:0000313" key="1">
    <source>
        <dbReference type="EMBL" id="MEQ2285221.1"/>
    </source>
</evidence>
<gene>
    <name evidence="1" type="ORF">AMECASPLE_029613</name>
</gene>
<protein>
    <submittedName>
        <fullName evidence="1">Uncharacterized protein</fullName>
    </submittedName>
</protein>
<dbReference type="EMBL" id="JAHRIP010012817">
    <property type="protein sequence ID" value="MEQ2285221.1"/>
    <property type="molecule type" value="Genomic_DNA"/>
</dbReference>
<comment type="caution">
    <text evidence="1">The sequence shown here is derived from an EMBL/GenBank/DDBJ whole genome shotgun (WGS) entry which is preliminary data.</text>
</comment>
<sequence length="129" mass="14739">MNMPRFKDLIFLSFCTSPSRLLHRYVKYDQLMATPLLCVCECQREGTREAEGRNIICTHTGFLLVLFPFVWHLSKLLRDQMVFTSHAHSLSFFVAHSQEKSHLYPIKTSLSPGKLIACVRVCVHVISGG</sequence>
<organism evidence="1 2">
    <name type="scientific">Ameca splendens</name>
    <dbReference type="NCBI Taxonomy" id="208324"/>
    <lineage>
        <taxon>Eukaryota</taxon>
        <taxon>Metazoa</taxon>
        <taxon>Chordata</taxon>
        <taxon>Craniata</taxon>
        <taxon>Vertebrata</taxon>
        <taxon>Euteleostomi</taxon>
        <taxon>Actinopterygii</taxon>
        <taxon>Neopterygii</taxon>
        <taxon>Teleostei</taxon>
        <taxon>Neoteleostei</taxon>
        <taxon>Acanthomorphata</taxon>
        <taxon>Ovalentaria</taxon>
        <taxon>Atherinomorphae</taxon>
        <taxon>Cyprinodontiformes</taxon>
        <taxon>Goodeidae</taxon>
        <taxon>Ameca</taxon>
    </lineage>
</organism>
<dbReference type="Proteomes" id="UP001469553">
    <property type="component" value="Unassembled WGS sequence"/>
</dbReference>
<proteinExistence type="predicted"/>
<keyword evidence="2" id="KW-1185">Reference proteome</keyword>
<name>A0ABV0XUS3_9TELE</name>
<reference evidence="1 2" key="1">
    <citation type="submission" date="2021-06" db="EMBL/GenBank/DDBJ databases">
        <authorList>
            <person name="Palmer J.M."/>
        </authorList>
    </citation>
    <scope>NUCLEOTIDE SEQUENCE [LARGE SCALE GENOMIC DNA]</scope>
    <source>
        <strain evidence="1 2">AS_MEX2019</strain>
        <tissue evidence="1">Muscle</tissue>
    </source>
</reference>